<evidence type="ECO:0000256" key="3">
    <source>
        <dbReference type="ARBA" id="ARBA00011892"/>
    </source>
</evidence>
<keyword evidence="5 9" id="KW-0808">Transferase</keyword>
<dbReference type="SMART" id="SM00941">
    <property type="entry name" value="PYNP_C"/>
    <property type="match status" value="1"/>
</dbReference>
<dbReference type="PANTHER" id="PTHR10515:SF0">
    <property type="entry name" value="THYMIDINE PHOSPHORYLASE"/>
    <property type="match status" value="1"/>
</dbReference>
<dbReference type="AlphaFoldDB" id="A0A5C5ZTR6"/>
<keyword evidence="4 9" id="KW-0328">Glycosyltransferase</keyword>
<evidence type="ECO:0000256" key="2">
    <source>
        <dbReference type="ARBA" id="ARBA00011738"/>
    </source>
</evidence>
<dbReference type="InterPro" id="IPR036566">
    <property type="entry name" value="PYNP-like_C_sf"/>
</dbReference>
<dbReference type="InterPro" id="IPR017459">
    <property type="entry name" value="Glycosyl_Trfase_fam3_N_dom"/>
</dbReference>
<protein>
    <recommendedName>
        <fullName evidence="3">thymidine phosphorylase</fullName>
        <ecNumber evidence="3">2.4.2.4</ecNumber>
    </recommendedName>
</protein>
<feature type="domain" description="Pyrimidine nucleoside phosphorylase C-terminal" evidence="8">
    <location>
        <begin position="341"/>
        <end position="414"/>
    </location>
</feature>
<comment type="caution">
    <text evidence="9">The sequence shown here is derived from an EMBL/GenBank/DDBJ whole genome shotgun (WGS) entry which is preliminary data.</text>
</comment>
<feature type="region of interest" description="Disordered" evidence="7">
    <location>
        <begin position="69"/>
        <end position="89"/>
    </location>
</feature>
<evidence type="ECO:0000256" key="7">
    <source>
        <dbReference type="SAM" id="MobiDB-lite"/>
    </source>
</evidence>
<proteinExistence type="inferred from homology"/>
<sequence length="429" mass="44284">MTPAALISKKRDGAELSAEEIGSLVDGYVDGSVAECQMSAWAMAVFLQGMTTAETAALTDAMLRSGETFQWEPQTDRPPTGDKHSSGGVGDKVSIPLAPALACCGLWVPMISGRGLGATGGTLDKLESIPGFNVDFDIAETQRLARELGCVICSASPKLVPADRKLYALRDVTGTVPSIPLITASIMSKKLAEGLDALVLDVKCGSGAFMKTREAAHALAVSLVETGKRMGVKTAALVTDMNQPLGRLAGNAVEIDESVACIEGAGPADLRDLTVALGGELLALAGLAKDDAEGRTKLTATLDDGTAREKLAEMVHAQGGDLDAPRPRAAASEVAAERAGVVTAVDTEALGWAVIELGGGRKQLGDELDHSVGLEMLVRIGDQVDAGQPLVTLFANSAGREAAQRLVAAAVTIGDDAAPEPPLVIERID</sequence>
<dbReference type="SUPFAM" id="SSF47648">
    <property type="entry name" value="Nucleoside phosphorylase/phosphoribosyltransferase N-terminal domain"/>
    <property type="match status" value="1"/>
</dbReference>
<organism evidence="9 10">
    <name type="scientific">Pseudobythopirellula maris</name>
    <dbReference type="NCBI Taxonomy" id="2527991"/>
    <lineage>
        <taxon>Bacteria</taxon>
        <taxon>Pseudomonadati</taxon>
        <taxon>Planctomycetota</taxon>
        <taxon>Planctomycetia</taxon>
        <taxon>Pirellulales</taxon>
        <taxon>Lacipirellulaceae</taxon>
        <taxon>Pseudobythopirellula</taxon>
    </lineage>
</organism>
<dbReference type="InterPro" id="IPR017872">
    <property type="entry name" value="Pyrmidine_PPase_CS"/>
</dbReference>
<dbReference type="GO" id="GO:0006206">
    <property type="term" value="P:pyrimidine nucleobase metabolic process"/>
    <property type="evidence" value="ECO:0007669"/>
    <property type="project" value="InterPro"/>
</dbReference>
<dbReference type="PANTHER" id="PTHR10515">
    <property type="entry name" value="THYMIDINE PHOSPHORYLASE"/>
    <property type="match status" value="1"/>
</dbReference>
<gene>
    <name evidence="9" type="primary">deoA</name>
    <name evidence="9" type="ORF">Mal64_08070</name>
</gene>
<dbReference type="GO" id="GO:0006213">
    <property type="term" value="P:pyrimidine nucleoside metabolic process"/>
    <property type="evidence" value="ECO:0007669"/>
    <property type="project" value="InterPro"/>
</dbReference>
<dbReference type="RefSeq" id="WP_146397278.1">
    <property type="nucleotide sequence ID" value="NZ_SJPQ01000001.1"/>
</dbReference>
<dbReference type="Pfam" id="PF02885">
    <property type="entry name" value="Glycos_trans_3N"/>
    <property type="match status" value="1"/>
</dbReference>
<dbReference type="Proteomes" id="UP000315440">
    <property type="component" value="Unassembled WGS sequence"/>
</dbReference>
<dbReference type="SUPFAM" id="SSF52418">
    <property type="entry name" value="Nucleoside phosphorylase/phosphoribosyltransferase catalytic domain"/>
    <property type="match status" value="1"/>
</dbReference>
<dbReference type="GO" id="GO:0004645">
    <property type="term" value="F:1,4-alpha-oligoglucan phosphorylase activity"/>
    <property type="evidence" value="ECO:0007669"/>
    <property type="project" value="InterPro"/>
</dbReference>
<evidence type="ECO:0000256" key="4">
    <source>
        <dbReference type="ARBA" id="ARBA00022676"/>
    </source>
</evidence>
<dbReference type="GO" id="GO:0009032">
    <property type="term" value="F:thymidine phosphorylase activity"/>
    <property type="evidence" value="ECO:0007669"/>
    <property type="project" value="UniProtKB-EC"/>
</dbReference>
<comment type="similarity">
    <text evidence="1">Belongs to the thymidine/pyrimidine-nucleoside phosphorylase family.</text>
</comment>
<dbReference type="OrthoDB" id="9763887at2"/>
<evidence type="ECO:0000259" key="8">
    <source>
        <dbReference type="SMART" id="SM00941"/>
    </source>
</evidence>
<dbReference type="EC" id="2.4.2.4" evidence="3"/>
<evidence type="ECO:0000313" key="9">
    <source>
        <dbReference type="EMBL" id="TWT90418.1"/>
    </source>
</evidence>
<evidence type="ECO:0000256" key="6">
    <source>
        <dbReference type="ARBA" id="ARBA00048550"/>
    </source>
</evidence>
<keyword evidence="10" id="KW-1185">Reference proteome</keyword>
<dbReference type="InterPro" id="IPR018090">
    <property type="entry name" value="Pyrmidine_PPas_bac/euk"/>
</dbReference>
<dbReference type="Pfam" id="PF00591">
    <property type="entry name" value="Glycos_transf_3"/>
    <property type="match status" value="1"/>
</dbReference>
<evidence type="ECO:0000256" key="1">
    <source>
        <dbReference type="ARBA" id="ARBA00006915"/>
    </source>
</evidence>
<comment type="subunit">
    <text evidence="2">Homodimer.</text>
</comment>
<dbReference type="EMBL" id="SJPQ01000001">
    <property type="protein sequence ID" value="TWT90418.1"/>
    <property type="molecule type" value="Genomic_DNA"/>
</dbReference>
<name>A0A5C5ZTR6_9BACT</name>
<dbReference type="NCBIfam" id="NF004490">
    <property type="entry name" value="PRK05820.1"/>
    <property type="match status" value="1"/>
</dbReference>
<evidence type="ECO:0000256" key="5">
    <source>
        <dbReference type="ARBA" id="ARBA00022679"/>
    </source>
</evidence>
<comment type="catalytic activity">
    <reaction evidence="6">
        <text>thymidine + phosphate = 2-deoxy-alpha-D-ribose 1-phosphate + thymine</text>
        <dbReference type="Rhea" id="RHEA:16037"/>
        <dbReference type="ChEBI" id="CHEBI:17748"/>
        <dbReference type="ChEBI" id="CHEBI:17821"/>
        <dbReference type="ChEBI" id="CHEBI:43474"/>
        <dbReference type="ChEBI" id="CHEBI:57259"/>
        <dbReference type="EC" id="2.4.2.4"/>
    </reaction>
</comment>
<dbReference type="Gene3D" id="3.40.1030.10">
    <property type="entry name" value="Nucleoside phosphorylase/phosphoribosyltransferase catalytic domain"/>
    <property type="match status" value="1"/>
</dbReference>
<dbReference type="InterPro" id="IPR000312">
    <property type="entry name" value="Glycosyl_Trfase_fam3"/>
</dbReference>
<evidence type="ECO:0000313" key="10">
    <source>
        <dbReference type="Proteomes" id="UP000315440"/>
    </source>
</evidence>
<dbReference type="PROSITE" id="PS00647">
    <property type="entry name" value="THYMID_PHOSPHORYLASE"/>
    <property type="match status" value="1"/>
</dbReference>
<dbReference type="InterPro" id="IPR035902">
    <property type="entry name" value="Nuc_phospho_transferase"/>
</dbReference>
<dbReference type="InterPro" id="IPR000053">
    <property type="entry name" value="Thymidine/pyrmidine_PPase"/>
</dbReference>
<dbReference type="PIRSF" id="PIRSF000478">
    <property type="entry name" value="TP_PyNP"/>
    <property type="match status" value="1"/>
</dbReference>
<dbReference type="InterPro" id="IPR036320">
    <property type="entry name" value="Glycosyl_Trfase_fam3_N_dom_sf"/>
</dbReference>
<dbReference type="Gene3D" id="3.90.1170.30">
    <property type="entry name" value="Pyrimidine nucleoside phosphorylase-like, C-terminal domain"/>
    <property type="match status" value="1"/>
</dbReference>
<dbReference type="Pfam" id="PF07831">
    <property type="entry name" value="PYNP_C"/>
    <property type="match status" value="1"/>
</dbReference>
<reference evidence="9 10" key="1">
    <citation type="submission" date="2019-02" db="EMBL/GenBank/DDBJ databases">
        <title>Deep-cultivation of Planctomycetes and their phenomic and genomic characterization uncovers novel biology.</title>
        <authorList>
            <person name="Wiegand S."/>
            <person name="Jogler M."/>
            <person name="Boedeker C."/>
            <person name="Pinto D."/>
            <person name="Vollmers J."/>
            <person name="Rivas-Marin E."/>
            <person name="Kohn T."/>
            <person name="Peeters S.H."/>
            <person name="Heuer A."/>
            <person name="Rast P."/>
            <person name="Oberbeckmann S."/>
            <person name="Bunk B."/>
            <person name="Jeske O."/>
            <person name="Meyerdierks A."/>
            <person name="Storesund J.E."/>
            <person name="Kallscheuer N."/>
            <person name="Luecker S."/>
            <person name="Lage O.M."/>
            <person name="Pohl T."/>
            <person name="Merkel B.J."/>
            <person name="Hornburger P."/>
            <person name="Mueller R.-W."/>
            <person name="Bruemmer F."/>
            <person name="Labrenz M."/>
            <person name="Spormann A.M."/>
            <person name="Op Den Camp H."/>
            <person name="Overmann J."/>
            <person name="Amann R."/>
            <person name="Jetten M.S.M."/>
            <person name="Mascher T."/>
            <person name="Medema M.H."/>
            <person name="Devos D.P."/>
            <person name="Kaster A.-K."/>
            <person name="Ovreas L."/>
            <person name="Rohde M."/>
            <person name="Galperin M.Y."/>
            <person name="Jogler C."/>
        </authorList>
    </citation>
    <scope>NUCLEOTIDE SEQUENCE [LARGE SCALE GENOMIC DNA]</scope>
    <source>
        <strain evidence="9 10">Mal64</strain>
    </source>
</reference>
<dbReference type="InterPro" id="IPR013102">
    <property type="entry name" value="PYNP_C"/>
</dbReference>
<dbReference type="Gene3D" id="1.20.970.10">
    <property type="entry name" value="Transferase, Pyrimidine Nucleoside Phosphorylase, Chain C"/>
    <property type="match status" value="1"/>
</dbReference>
<dbReference type="GO" id="GO:0005829">
    <property type="term" value="C:cytosol"/>
    <property type="evidence" value="ECO:0007669"/>
    <property type="project" value="TreeGrafter"/>
</dbReference>
<dbReference type="SUPFAM" id="SSF54680">
    <property type="entry name" value="Pyrimidine nucleoside phosphorylase C-terminal domain"/>
    <property type="match status" value="1"/>
</dbReference>
<accession>A0A5C5ZTR6</accession>
<dbReference type="FunFam" id="3.40.1030.10:FF:000003">
    <property type="entry name" value="Pyrimidine-nucleoside phosphorylase"/>
    <property type="match status" value="1"/>
</dbReference>
<dbReference type="NCBIfam" id="TIGR02644">
    <property type="entry name" value="Y_phosphoryl"/>
    <property type="match status" value="1"/>
</dbReference>